<accession>A0ABR1BJN5</accession>
<evidence type="ECO:0000313" key="2">
    <source>
        <dbReference type="Proteomes" id="UP001303046"/>
    </source>
</evidence>
<protein>
    <recommendedName>
        <fullName evidence="3">Secreted protein</fullName>
    </recommendedName>
</protein>
<organism evidence="1 2">
    <name type="scientific">Necator americanus</name>
    <name type="common">Human hookworm</name>
    <dbReference type="NCBI Taxonomy" id="51031"/>
    <lineage>
        <taxon>Eukaryota</taxon>
        <taxon>Metazoa</taxon>
        <taxon>Ecdysozoa</taxon>
        <taxon>Nematoda</taxon>
        <taxon>Chromadorea</taxon>
        <taxon>Rhabditida</taxon>
        <taxon>Rhabditina</taxon>
        <taxon>Rhabditomorpha</taxon>
        <taxon>Strongyloidea</taxon>
        <taxon>Ancylostomatidae</taxon>
        <taxon>Bunostominae</taxon>
        <taxon>Necator</taxon>
    </lineage>
</organism>
<gene>
    <name evidence="1" type="primary">Necator_chrI.g914</name>
    <name evidence="1" type="ORF">RB195_004790</name>
</gene>
<sequence>MCVRRCVHLLARVNLLPTSSVSSNGAQPIMETMCACSLHLCALVRVTRPSSRTHDVCVIAAAWTEEVNDRPSDGHAVVVVVAAVAAAAADATTHMISVCGWADGPAGGRAGGPIAVLALSPADTASWELGQTTSSTALHSLER</sequence>
<proteinExistence type="predicted"/>
<name>A0ABR1BJN5_NECAM</name>
<keyword evidence="2" id="KW-1185">Reference proteome</keyword>
<evidence type="ECO:0008006" key="3">
    <source>
        <dbReference type="Google" id="ProtNLM"/>
    </source>
</evidence>
<evidence type="ECO:0000313" key="1">
    <source>
        <dbReference type="EMBL" id="KAK6726679.1"/>
    </source>
</evidence>
<reference evidence="1 2" key="1">
    <citation type="submission" date="2023-08" db="EMBL/GenBank/DDBJ databases">
        <title>A Necator americanus chromosomal reference genome.</title>
        <authorList>
            <person name="Ilik V."/>
            <person name="Petrzelkova K.J."/>
            <person name="Pardy F."/>
            <person name="Fuh T."/>
            <person name="Niatou-Singa F.S."/>
            <person name="Gouil Q."/>
            <person name="Baker L."/>
            <person name="Ritchie M.E."/>
            <person name="Jex A.R."/>
            <person name="Gazzola D."/>
            <person name="Li H."/>
            <person name="Toshio Fujiwara R."/>
            <person name="Zhan B."/>
            <person name="Aroian R.V."/>
            <person name="Pafco B."/>
            <person name="Schwarz E.M."/>
        </authorList>
    </citation>
    <scope>NUCLEOTIDE SEQUENCE [LARGE SCALE GENOMIC DNA]</scope>
    <source>
        <strain evidence="1 2">Aroian</strain>
        <tissue evidence="1">Whole animal</tissue>
    </source>
</reference>
<dbReference type="Proteomes" id="UP001303046">
    <property type="component" value="Unassembled WGS sequence"/>
</dbReference>
<dbReference type="EMBL" id="JAVFWL010000001">
    <property type="protein sequence ID" value="KAK6726679.1"/>
    <property type="molecule type" value="Genomic_DNA"/>
</dbReference>
<comment type="caution">
    <text evidence="1">The sequence shown here is derived from an EMBL/GenBank/DDBJ whole genome shotgun (WGS) entry which is preliminary data.</text>
</comment>